<dbReference type="CDD" id="cd06503">
    <property type="entry name" value="ATP-synt_Fo_b"/>
    <property type="match status" value="1"/>
</dbReference>
<name>A0A7Z2VPU9_9BACL</name>
<accession>A0A7Z2VPU9</accession>
<evidence type="ECO:0000256" key="11">
    <source>
        <dbReference type="ARBA" id="ARBA00037847"/>
    </source>
</evidence>
<evidence type="ECO:0000256" key="12">
    <source>
        <dbReference type="RuleBase" id="RU003848"/>
    </source>
</evidence>
<keyword evidence="2 12" id="KW-0813">Transport</keyword>
<dbReference type="EMBL" id="CP051680">
    <property type="protein sequence ID" value="QJD86775.1"/>
    <property type="molecule type" value="Genomic_DNA"/>
</dbReference>
<evidence type="ECO:0000256" key="2">
    <source>
        <dbReference type="ARBA" id="ARBA00022448"/>
    </source>
</evidence>
<dbReference type="InterPro" id="IPR002146">
    <property type="entry name" value="ATP_synth_b/b'su_bac/chlpt"/>
</dbReference>
<dbReference type="PANTHER" id="PTHR33445">
    <property type="entry name" value="ATP SYNTHASE SUBUNIT B', CHLOROPLASTIC"/>
    <property type="match status" value="1"/>
</dbReference>
<comment type="similarity">
    <text evidence="1 12">Belongs to the ATPase B chain family.</text>
</comment>
<dbReference type="PANTHER" id="PTHR33445:SF2">
    <property type="entry name" value="ATP SYNTHASE SUBUNIT B', CHLOROPLASTIC"/>
    <property type="match status" value="1"/>
</dbReference>
<dbReference type="InterPro" id="IPR005864">
    <property type="entry name" value="ATP_synth_F0_bsu_bac"/>
</dbReference>
<dbReference type="AlphaFoldDB" id="A0A7Z2VPU9"/>
<sequence length="154" mass="17975">MSGNPYSKFGGDLILFHGASLTNFILQLVFFFLLYVLLKKFAITPLLTVMERRKMWIENHVADWENLKKQQIDLQNEQINVIREAKVEARTIISDLRDSAWVQAEQIVNEAKDENNLRIARAVNEIEMEKELALILIQEQSKELAERIVKKILH</sequence>
<gene>
    <name evidence="14" type="primary">atpF</name>
    <name evidence="14" type="ORF">HH215_28795</name>
</gene>
<dbReference type="Pfam" id="PF00430">
    <property type="entry name" value="ATP-synt_B"/>
    <property type="match status" value="1"/>
</dbReference>
<evidence type="ECO:0000313" key="15">
    <source>
        <dbReference type="Proteomes" id="UP000502248"/>
    </source>
</evidence>
<dbReference type="KEGG" id="cheb:HH215_28795"/>
<dbReference type="GO" id="GO:0046961">
    <property type="term" value="F:proton-transporting ATPase activity, rotational mechanism"/>
    <property type="evidence" value="ECO:0007669"/>
    <property type="project" value="TreeGrafter"/>
</dbReference>
<keyword evidence="15" id="KW-1185">Reference proteome</keyword>
<evidence type="ECO:0000256" key="7">
    <source>
        <dbReference type="ARBA" id="ARBA00023065"/>
    </source>
</evidence>
<reference evidence="14 15" key="1">
    <citation type="submission" date="2020-04" db="EMBL/GenBank/DDBJ databases">
        <title>Genome sequencing of novel species.</title>
        <authorList>
            <person name="Heo J."/>
            <person name="Kim S.-J."/>
            <person name="Kim J.-S."/>
            <person name="Hong S.-B."/>
            <person name="Kwon S.-W."/>
        </authorList>
    </citation>
    <scope>NUCLEOTIDE SEQUENCE [LARGE SCALE GENOMIC DNA]</scope>
    <source>
        <strain evidence="14 15">MFER-1</strain>
    </source>
</reference>
<comment type="subcellular location">
    <subcellularLocation>
        <location evidence="11">Endomembrane system</location>
        <topology evidence="11">Single-pass membrane protein</topology>
    </subcellularLocation>
</comment>
<dbReference type="InterPro" id="IPR050059">
    <property type="entry name" value="ATP_synthase_B_chain"/>
</dbReference>
<feature type="transmembrane region" description="Helical" evidence="13">
    <location>
        <begin position="14"/>
        <end position="38"/>
    </location>
</feature>
<evidence type="ECO:0000256" key="8">
    <source>
        <dbReference type="ARBA" id="ARBA00023136"/>
    </source>
</evidence>
<dbReference type="Proteomes" id="UP000502248">
    <property type="component" value="Chromosome"/>
</dbReference>
<keyword evidence="3 12" id="KW-0138">CF(0)</keyword>
<keyword evidence="8 13" id="KW-0472">Membrane</keyword>
<evidence type="ECO:0000256" key="9">
    <source>
        <dbReference type="ARBA" id="ARBA00023310"/>
    </source>
</evidence>
<evidence type="ECO:0000256" key="13">
    <source>
        <dbReference type="SAM" id="Phobius"/>
    </source>
</evidence>
<evidence type="ECO:0000256" key="1">
    <source>
        <dbReference type="ARBA" id="ARBA00005513"/>
    </source>
</evidence>
<evidence type="ECO:0000256" key="6">
    <source>
        <dbReference type="ARBA" id="ARBA00022989"/>
    </source>
</evidence>
<keyword evidence="5 12" id="KW-0375">Hydrogen ion transport</keyword>
<dbReference type="GO" id="GO:0015986">
    <property type="term" value="P:proton motive force-driven ATP synthesis"/>
    <property type="evidence" value="ECO:0007669"/>
    <property type="project" value="InterPro"/>
</dbReference>
<evidence type="ECO:0000256" key="10">
    <source>
        <dbReference type="ARBA" id="ARBA00025198"/>
    </source>
</evidence>
<keyword evidence="6 13" id="KW-1133">Transmembrane helix</keyword>
<organism evidence="14 15">
    <name type="scientific">Cohnella herbarum</name>
    <dbReference type="NCBI Taxonomy" id="2728023"/>
    <lineage>
        <taxon>Bacteria</taxon>
        <taxon>Bacillati</taxon>
        <taxon>Bacillota</taxon>
        <taxon>Bacilli</taxon>
        <taxon>Bacillales</taxon>
        <taxon>Paenibacillaceae</taxon>
        <taxon>Cohnella</taxon>
    </lineage>
</organism>
<keyword evidence="4 12" id="KW-0812">Transmembrane</keyword>
<proteinExistence type="inferred from homology"/>
<comment type="function">
    <text evidence="10">F(1)F(0) ATP synthase produces ATP from ADP in the presence of a proton or sodium gradient. F-type ATPases consist of two structural domains, F(1) containing the extramembraneous catalytic core and F(0) containing the membrane proton channel, linked together by a central stalk and a peripheral stalk. During catalysis, ATP synthesis in the catalytic domain of F(1) is coupled via a rotary mechanism of the central stalk subunits to proton translocation.</text>
</comment>
<dbReference type="GO" id="GO:0045259">
    <property type="term" value="C:proton-transporting ATP synthase complex"/>
    <property type="evidence" value="ECO:0007669"/>
    <property type="project" value="UniProtKB-KW"/>
</dbReference>
<dbReference type="NCBIfam" id="TIGR01144">
    <property type="entry name" value="ATP_synt_b"/>
    <property type="match status" value="1"/>
</dbReference>
<evidence type="ECO:0000256" key="4">
    <source>
        <dbReference type="ARBA" id="ARBA00022692"/>
    </source>
</evidence>
<dbReference type="GO" id="GO:0012505">
    <property type="term" value="C:endomembrane system"/>
    <property type="evidence" value="ECO:0007669"/>
    <property type="project" value="UniProtKB-SubCell"/>
</dbReference>
<keyword evidence="7 12" id="KW-0406">Ion transport</keyword>
<dbReference type="RefSeq" id="WP_169283021.1">
    <property type="nucleotide sequence ID" value="NZ_CP051680.1"/>
</dbReference>
<evidence type="ECO:0000256" key="3">
    <source>
        <dbReference type="ARBA" id="ARBA00022547"/>
    </source>
</evidence>
<protein>
    <submittedName>
        <fullName evidence="14">F0F1 ATP synthase subunit B</fullName>
    </submittedName>
</protein>
<evidence type="ECO:0000313" key="14">
    <source>
        <dbReference type="EMBL" id="QJD86775.1"/>
    </source>
</evidence>
<evidence type="ECO:0000256" key="5">
    <source>
        <dbReference type="ARBA" id="ARBA00022781"/>
    </source>
</evidence>
<keyword evidence="9" id="KW-0066">ATP synthesis</keyword>